<dbReference type="InterPro" id="IPR020568">
    <property type="entry name" value="Ribosomal_Su5_D2-typ_SF"/>
</dbReference>
<evidence type="ECO:0000259" key="3">
    <source>
        <dbReference type="SMART" id="SM01340"/>
    </source>
</evidence>
<dbReference type="GO" id="GO:0030983">
    <property type="term" value="F:mismatched DNA binding"/>
    <property type="evidence" value="ECO:0007669"/>
    <property type="project" value="InterPro"/>
</dbReference>
<dbReference type="GO" id="GO:0005524">
    <property type="term" value="F:ATP binding"/>
    <property type="evidence" value="ECO:0007669"/>
    <property type="project" value="InterPro"/>
</dbReference>
<comment type="caution">
    <text evidence="4">The sequence shown here is derived from an EMBL/GenBank/DDBJ whole genome shotgun (WGS) entry which is preliminary data.</text>
</comment>
<feature type="domain" description="DNA mismatch repair protein S5" evidence="3">
    <location>
        <begin position="210"/>
        <end position="331"/>
    </location>
</feature>
<evidence type="ECO:0000313" key="4">
    <source>
        <dbReference type="EMBL" id="KAH0819881.1"/>
    </source>
</evidence>
<evidence type="ECO:0000313" key="5">
    <source>
        <dbReference type="Proteomes" id="UP000719412"/>
    </source>
</evidence>
<accession>A0A8J6HTY6</accession>
<dbReference type="Gene3D" id="3.30.565.10">
    <property type="entry name" value="Histidine kinase-like ATPase, C-terminal domain"/>
    <property type="match status" value="1"/>
</dbReference>
<keyword evidence="5" id="KW-1185">Reference proteome</keyword>
<dbReference type="Proteomes" id="UP000719412">
    <property type="component" value="Unassembled WGS sequence"/>
</dbReference>
<dbReference type="GO" id="GO:0032300">
    <property type="term" value="C:mismatch repair complex"/>
    <property type="evidence" value="ECO:0007669"/>
    <property type="project" value="InterPro"/>
</dbReference>
<dbReference type="InterPro" id="IPR036890">
    <property type="entry name" value="HATPase_C_sf"/>
</dbReference>
<dbReference type="Pfam" id="PF13589">
    <property type="entry name" value="HATPase_c_3"/>
    <property type="match status" value="1"/>
</dbReference>
<dbReference type="EMBL" id="JABDTM020013421">
    <property type="protein sequence ID" value="KAH0819881.1"/>
    <property type="molecule type" value="Genomic_DNA"/>
</dbReference>
<dbReference type="PANTHER" id="PTHR10073:SF47">
    <property type="entry name" value="DNA MISMATCH REPAIR PROTEIN MLH3"/>
    <property type="match status" value="1"/>
</dbReference>
<dbReference type="PANTHER" id="PTHR10073">
    <property type="entry name" value="DNA MISMATCH REPAIR PROTEIN MLH, PMS, MUTL"/>
    <property type="match status" value="1"/>
</dbReference>
<dbReference type="InterPro" id="IPR014721">
    <property type="entry name" value="Ribsml_uS5_D2-typ_fold_subgr"/>
</dbReference>
<dbReference type="SUPFAM" id="SSF54211">
    <property type="entry name" value="Ribosomal protein S5 domain 2-like"/>
    <property type="match status" value="1"/>
</dbReference>
<dbReference type="InterPro" id="IPR038973">
    <property type="entry name" value="MutL/Mlh/Pms-like"/>
</dbReference>
<protein>
    <recommendedName>
        <fullName evidence="3">DNA mismatch repair protein S5 domain-containing protein</fullName>
    </recommendedName>
</protein>
<dbReference type="SMART" id="SM01340">
    <property type="entry name" value="DNA_mis_repair"/>
    <property type="match status" value="1"/>
</dbReference>
<sequence length="625" mass="71177">MVIDVLDENVIAQIRSSSVIDSVTQCVTELVLNSLDAKATAVAIRVNLATFRIQVVDNGRGISRANLESVGLRYMTTKCHSLSDFKKRIKFYGFKGEALASVSNVSRRVCITTREHECEDTYEKTIQKEESTVEVTKMRPSGGTTVTVEGFLSNLPVRQQCIKNNEFESIRRSVESLVIIHPRVSFTLRNELGGKVLLASVKCPDIASSFKTIHPNVDENEFDFFRVTKSETSVEGLIHKELGENKRLQYIYVNKRPINCPKIQQLINSHFKNAKTRGNDRKKTSPIFVMHIKCPYSDVDISLESTKTVVFFKKFDIVKQCIDKMMNAVLGKGDVELVEKKPRKEMSEFGVSQIGGAVKGVGTKRKSTMLEEIAPSKSPKIVDDTPCYEKPREVTKQTKRALPIEIRKSDKKEEVCESRWDFGGVGDNTLCTNFPENEQKGKDVIMDMFMMSLSVFPEENKRPESLDQNGDGFEIPNKVTMGVQTTLHEPPTRENMISVGVQAGPSNIQIVDSNFTFFPRRPFKTYVSDYDFDFSKVDAFPRFDKQYKNDLGVFNCFDQTRKLFDFRNHHPGPVDAFPDYNQDSFSYLRDSFFGGNDVLEDERVDSLRCVAWNWFRGRLIFSRSF</sequence>
<dbReference type="GO" id="GO:0016887">
    <property type="term" value="F:ATP hydrolysis activity"/>
    <property type="evidence" value="ECO:0007669"/>
    <property type="project" value="InterPro"/>
</dbReference>
<dbReference type="InterPro" id="IPR013507">
    <property type="entry name" value="DNA_mismatch_S5_2-like"/>
</dbReference>
<reference evidence="4" key="2">
    <citation type="submission" date="2021-08" db="EMBL/GenBank/DDBJ databases">
        <authorList>
            <person name="Eriksson T."/>
        </authorList>
    </citation>
    <scope>NUCLEOTIDE SEQUENCE</scope>
    <source>
        <strain evidence="4">Stoneville</strain>
        <tissue evidence="4">Whole head</tissue>
    </source>
</reference>
<evidence type="ECO:0000256" key="1">
    <source>
        <dbReference type="ARBA" id="ARBA00006082"/>
    </source>
</evidence>
<dbReference type="Pfam" id="PF01119">
    <property type="entry name" value="DNA_mis_repair"/>
    <property type="match status" value="1"/>
</dbReference>
<gene>
    <name evidence="4" type="ORF">GEV33_002910</name>
</gene>
<name>A0A8J6HTY6_TENMO</name>
<dbReference type="Gene3D" id="3.30.230.10">
    <property type="match status" value="1"/>
</dbReference>
<proteinExistence type="inferred from homology"/>
<evidence type="ECO:0000256" key="2">
    <source>
        <dbReference type="ARBA" id="ARBA00022763"/>
    </source>
</evidence>
<dbReference type="NCBIfam" id="TIGR00585">
    <property type="entry name" value="mutl"/>
    <property type="match status" value="1"/>
</dbReference>
<dbReference type="SUPFAM" id="SSF55874">
    <property type="entry name" value="ATPase domain of HSP90 chaperone/DNA topoisomerase II/histidine kinase"/>
    <property type="match status" value="1"/>
</dbReference>
<reference evidence="4" key="1">
    <citation type="journal article" date="2020" name="J Insects Food Feed">
        <title>The yellow mealworm (Tenebrio molitor) genome: a resource for the emerging insects as food and feed industry.</title>
        <authorList>
            <person name="Eriksson T."/>
            <person name="Andere A."/>
            <person name="Kelstrup H."/>
            <person name="Emery V."/>
            <person name="Picard C."/>
        </authorList>
    </citation>
    <scope>NUCLEOTIDE SEQUENCE</scope>
    <source>
        <strain evidence="4">Stoneville</strain>
        <tissue evidence="4">Whole head</tissue>
    </source>
</reference>
<dbReference type="GO" id="GO:0140664">
    <property type="term" value="F:ATP-dependent DNA damage sensor activity"/>
    <property type="evidence" value="ECO:0007669"/>
    <property type="project" value="InterPro"/>
</dbReference>
<comment type="similarity">
    <text evidence="1">Belongs to the DNA mismatch repair MutL/HexB family.</text>
</comment>
<keyword evidence="2" id="KW-0227">DNA damage</keyword>
<organism evidence="4 5">
    <name type="scientific">Tenebrio molitor</name>
    <name type="common">Yellow mealworm beetle</name>
    <dbReference type="NCBI Taxonomy" id="7067"/>
    <lineage>
        <taxon>Eukaryota</taxon>
        <taxon>Metazoa</taxon>
        <taxon>Ecdysozoa</taxon>
        <taxon>Arthropoda</taxon>
        <taxon>Hexapoda</taxon>
        <taxon>Insecta</taxon>
        <taxon>Pterygota</taxon>
        <taxon>Neoptera</taxon>
        <taxon>Endopterygota</taxon>
        <taxon>Coleoptera</taxon>
        <taxon>Polyphaga</taxon>
        <taxon>Cucujiformia</taxon>
        <taxon>Tenebrionidae</taxon>
        <taxon>Tenebrio</taxon>
    </lineage>
</organism>
<dbReference type="InterPro" id="IPR002099">
    <property type="entry name" value="MutL/Mlh/PMS"/>
</dbReference>
<dbReference type="AlphaFoldDB" id="A0A8J6HTY6"/>
<dbReference type="GO" id="GO:0006298">
    <property type="term" value="P:mismatch repair"/>
    <property type="evidence" value="ECO:0007669"/>
    <property type="project" value="InterPro"/>
</dbReference>